<dbReference type="EMBL" id="LK032112">
    <property type="protein sequence ID" value="CDY20835.1"/>
    <property type="molecule type" value="Genomic_DNA"/>
</dbReference>
<gene>
    <name evidence="1" type="primary">BnaC07g06840D</name>
    <name evidence="1" type="ORF">GSBRNA2T00013110001</name>
</gene>
<dbReference type="Proteomes" id="UP000028999">
    <property type="component" value="Unassembled WGS sequence"/>
</dbReference>
<proteinExistence type="predicted"/>
<evidence type="ECO:0000313" key="2">
    <source>
        <dbReference type="Proteomes" id="UP000028999"/>
    </source>
</evidence>
<organism evidence="1 2">
    <name type="scientific">Brassica napus</name>
    <name type="common">Rape</name>
    <dbReference type="NCBI Taxonomy" id="3708"/>
    <lineage>
        <taxon>Eukaryota</taxon>
        <taxon>Viridiplantae</taxon>
        <taxon>Streptophyta</taxon>
        <taxon>Embryophyta</taxon>
        <taxon>Tracheophyta</taxon>
        <taxon>Spermatophyta</taxon>
        <taxon>Magnoliopsida</taxon>
        <taxon>eudicotyledons</taxon>
        <taxon>Gunneridae</taxon>
        <taxon>Pentapetalae</taxon>
        <taxon>rosids</taxon>
        <taxon>malvids</taxon>
        <taxon>Brassicales</taxon>
        <taxon>Brassicaceae</taxon>
        <taxon>Brassiceae</taxon>
        <taxon>Brassica</taxon>
    </lineage>
</organism>
<protein>
    <submittedName>
        <fullName evidence="1">BnaC07g06840D protein</fullName>
    </submittedName>
</protein>
<name>A0A078G2U8_BRANA</name>
<accession>A0A078G2U8</accession>
<dbReference type="PaxDb" id="3708-A0A078G2U8"/>
<reference evidence="1 2" key="1">
    <citation type="journal article" date="2014" name="Science">
        <title>Plant genetics. Early allopolyploid evolution in the post-Neolithic Brassica napus oilseed genome.</title>
        <authorList>
            <person name="Chalhoub B."/>
            <person name="Denoeud F."/>
            <person name="Liu S."/>
            <person name="Parkin I.A."/>
            <person name="Tang H."/>
            <person name="Wang X."/>
            <person name="Chiquet J."/>
            <person name="Belcram H."/>
            <person name="Tong C."/>
            <person name="Samans B."/>
            <person name="Correa M."/>
            <person name="Da Silva C."/>
            <person name="Just J."/>
            <person name="Falentin C."/>
            <person name="Koh C.S."/>
            <person name="Le Clainche I."/>
            <person name="Bernard M."/>
            <person name="Bento P."/>
            <person name="Noel B."/>
            <person name="Labadie K."/>
            <person name="Alberti A."/>
            <person name="Charles M."/>
            <person name="Arnaud D."/>
            <person name="Guo H."/>
            <person name="Daviaud C."/>
            <person name="Alamery S."/>
            <person name="Jabbari K."/>
            <person name="Zhao M."/>
            <person name="Edger P.P."/>
            <person name="Chelaifa H."/>
            <person name="Tack D."/>
            <person name="Lassalle G."/>
            <person name="Mestiri I."/>
            <person name="Schnel N."/>
            <person name="Le Paslier M.C."/>
            <person name="Fan G."/>
            <person name="Renault V."/>
            <person name="Bayer P.E."/>
            <person name="Golicz A.A."/>
            <person name="Manoli S."/>
            <person name="Lee T.H."/>
            <person name="Thi V.H."/>
            <person name="Chalabi S."/>
            <person name="Hu Q."/>
            <person name="Fan C."/>
            <person name="Tollenaere R."/>
            <person name="Lu Y."/>
            <person name="Battail C."/>
            <person name="Shen J."/>
            <person name="Sidebottom C.H."/>
            <person name="Wang X."/>
            <person name="Canaguier A."/>
            <person name="Chauveau A."/>
            <person name="Berard A."/>
            <person name="Deniot G."/>
            <person name="Guan M."/>
            <person name="Liu Z."/>
            <person name="Sun F."/>
            <person name="Lim Y.P."/>
            <person name="Lyons E."/>
            <person name="Town C.D."/>
            <person name="Bancroft I."/>
            <person name="Wang X."/>
            <person name="Meng J."/>
            <person name="Ma J."/>
            <person name="Pires J.C."/>
            <person name="King G.J."/>
            <person name="Brunel D."/>
            <person name="Delourme R."/>
            <person name="Renard M."/>
            <person name="Aury J.M."/>
            <person name="Adams K.L."/>
            <person name="Batley J."/>
            <person name="Snowdon R.J."/>
            <person name="Tost J."/>
            <person name="Edwards D."/>
            <person name="Zhou Y."/>
            <person name="Hua W."/>
            <person name="Sharpe A.G."/>
            <person name="Paterson A.H."/>
            <person name="Guan C."/>
            <person name="Wincker P."/>
        </authorList>
    </citation>
    <scope>NUCLEOTIDE SEQUENCE [LARGE SCALE GENOMIC DNA]</scope>
    <source>
        <strain evidence="2">cv. Darmor-bzh</strain>
    </source>
</reference>
<dbReference type="Gramene" id="CDY20835">
    <property type="protein sequence ID" value="CDY20835"/>
    <property type="gene ID" value="GSBRNA2T00013110001"/>
</dbReference>
<sequence>MVFEIKQGSMTVDEYEDFFLGFGI</sequence>
<keyword evidence="2" id="KW-1185">Reference proteome</keyword>
<evidence type="ECO:0000313" key="1">
    <source>
        <dbReference type="EMBL" id="CDY20835.1"/>
    </source>
</evidence>
<dbReference type="AlphaFoldDB" id="A0A078G2U8"/>